<dbReference type="AlphaFoldDB" id="A0A088RVC9"/>
<dbReference type="Gene3D" id="3.40.30.10">
    <property type="entry name" value="Glutaredoxin"/>
    <property type="match status" value="1"/>
</dbReference>
<dbReference type="VEuPathDB" id="TriTrypDB:LPMP_290330"/>
<dbReference type="EMBL" id="CP009398">
    <property type="protein sequence ID" value="AIN99983.1"/>
    <property type="molecule type" value="Genomic_DNA"/>
</dbReference>
<dbReference type="GeneID" id="22576797"/>
<feature type="region of interest" description="Disordered" evidence="1">
    <location>
        <begin position="45"/>
        <end position="98"/>
    </location>
</feature>
<sequence length="430" mass="46494">MSDMDVVANFVVMTGATEDQAIHYLSTYDFNLEDAVVAFQVDNSHTSPRHAQEDSPHHSSIDTGSPLSAPSPASHQVEGFTFPRAPQRPPTPPLQRALASSTAEAIQRLFARPDYVVGSDRVAFDAECEKAALRHCWVVVSVVDNSFPCECFTRDIWASDAMRSLTSGSLFCYEINVTHTRGMALAEKYNVDSGHLPRMFMVDPVTQFKVQELPLISSEVWQFDSAMVVDAIMLFITNHDPPHDPFASPDDQPQNDAGSDGGGNAGSTSAGANITSPVVIDVNKEDSEAEMASPSTISGTTTVPVAAAASTVEVPEAAQVTAPSPVTLDEYTVPEGTTVDAVNVFRLRYRLPHSSSTLQLRPDTPVARLIDYLAYLLYTEDTTRYSVPPSISIFSGFPPKNMTAGEMQGVTLSTWTGVRSGDVLMVRVNA</sequence>
<keyword evidence="3" id="KW-1185">Reference proteome</keyword>
<gene>
    <name evidence="2" type="ORF">LPMP_290330</name>
</gene>
<proteinExistence type="predicted"/>
<dbReference type="PANTHER" id="PTHR23322:SF6">
    <property type="entry name" value="UBX DOMAIN-CONTAINING PROTEIN 7"/>
    <property type="match status" value="1"/>
</dbReference>
<protein>
    <submittedName>
        <fullName evidence="2">UBX domain-containing protein</fullName>
    </submittedName>
</protein>
<evidence type="ECO:0000313" key="2">
    <source>
        <dbReference type="EMBL" id="AIN99983.1"/>
    </source>
</evidence>
<feature type="region of interest" description="Disordered" evidence="1">
    <location>
        <begin position="242"/>
        <end position="277"/>
    </location>
</feature>
<dbReference type="GO" id="GO:0043161">
    <property type="term" value="P:proteasome-mediated ubiquitin-dependent protein catabolic process"/>
    <property type="evidence" value="ECO:0007669"/>
    <property type="project" value="TreeGrafter"/>
</dbReference>
<dbReference type="RefSeq" id="XP_010700926.1">
    <property type="nucleotide sequence ID" value="XM_010702624.1"/>
</dbReference>
<dbReference type="InterPro" id="IPR036249">
    <property type="entry name" value="Thioredoxin-like_sf"/>
</dbReference>
<evidence type="ECO:0000313" key="3">
    <source>
        <dbReference type="Proteomes" id="UP000063063"/>
    </source>
</evidence>
<organism evidence="2 3">
    <name type="scientific">Leishmania panamensis</name>
    <dbReference type="NCBI Taxonomy" id="5679"/>
    <lineage>
        <taxon>Eukaryota</taxon>
        <taxon>Discoba</taxon>
        <taxon>Euglenozoa</taxon>
        <taxon>Kinetoplastea</taxon>
        <taxon>Metakinetoplastina</taxon>
        <taxon>Trypanosomatida</taxon>
        <taxon>Trypanosomatidae</taxon>
        <taxon>Leishmaniinae</taxon>
        <taxon>Leishmania</taxon>
        <taxon>Leishmania guyanensis species complex</taxon>
    </lineage>
</organism>
<dbReference type="CDD" id="cd14273">
    <property type="entry name" value="UBA_TAP-C_like"/>
    <property type="match status" value="1"/>
</dbReference>
<dbReference type="GO" id="GO:0043130">
    <property type="term" value="F:ubiquitin binding"/>
    <property type="evidence" value="ECO:0007669"/>
    <property type="project" value="TreeGrafter"/>
</dbReference>
<dbReference type="PANTHER" id="PTHR23322">
    <property type="entry name" value="FAS-ASSOCIATED PROTEIN"/>
    <property type="match status" value="1"/>
</dbReference>
<dbReference type="InterPro" id="IPR050730">
    <property type="entry name" value="UBX_domain-protein"/>
</dbReference>
<evidence type="ECO:0000256" key="1">
    <source>
        <dbReference type="SAM" id="MobiDB-lite"/>
    </source>
</evidence>
<dbReference type="SUPFAM" id="SSF52833">
    <property type="entry name" value="Thioredoxin-like"/>
    <property type="match status" value="1"/>
</dbReference>
<reference evidence="2 3" key="1">
    <citation type="journal article" date="2015" name="Sci. Rep.">
        <title>The genome of Leishmania panamensis: insights into genomics of the L. (Viannia) subgenus.</title>
        <authorList>
            <person name="Llanes A."/>
            <person name="Restrepo C.M."/>
            <person name="Vecchio G.D."/>
            <person name="Anguizola F.J."/>
            <person name="Lleonart R."/>
        </authorList>
    </citation>
    <scope>NUCLEOTIDE SEQUENCE [LARGE SCALE GENOMIC DNA]</scope>
    <source>
        <strain evidence="2 3">MHOM/PA/94/PSC-1</strain>
    </source>
</reference>
<dbReference type="eggNOG" id="ENOG502S5XN">
    <property type="taxonomic scope" value="Eukaryota"/>
</dbReference>
<dbReference type="Pfam" id="PF14555">
    <property type="entry name" value="UBA_4"/>
    <property type="match status" value="1"/>
</dbReference>
<accession>A0A088RVC9</accession>
<name>A0A088RVC9_LEIPA</name>
<dbReference type="OrthoDB" id="270602at2759"/>
<dbReference type="KEGG" id="lpan:LPMP_290330"/>
<feature type="compositionally biased region" description="Basic and acidic residues" evidence="1">
    <location>
        <begin position="50"/>
        <end position="60"/>
    </location>
</feature>
<dbReference type="GO" id="GO:0005634">
    <property type="term" value="C:nucleus"/>
    <property type="evidence" value="ECO:0007669"/>
    <property type="project" value="TreeGrafter"/>
</dbReference>
<feature type="compositionally biased region" description="Polar residues" evidence="1">
    <location>
        <begin position="61"/>
        <end position="74"/>
    </location>
</feature>
<dbReference type="VEuPathDB" id="TriTrypDB:LPAL13_290008500"/>
<dbReference type="Proteomes" id="UP000063063">
    <property type="component" value="Chromosome 29"/>
</dbReference>